<name>A0A514D8Y4_9VIRU</name>
<reference evidence="11" key="1">
    <citation type="submission" date="2019-05" db="EMBL/GenBank/DDBJ databases">
        <title>Metatranscriptomic reconstruction reveals RNA viruses with the potential to shape carbon cycling in soil.</title>
        <authorList>
            <person name="Starr E.P."/>
            <person name="Nuccio E."/>
            <person name="Pett-Ridge J."/>
            <person name="Banfield J.F."/>
            <person name="Firestone M.K."/>
        </authorList>
    </citation>
    <scope>NUCLEOTIDE SEQUENCE</scope>
    <source>
        <strain evidence="11">H1_Bulk_30_scaffold_557</strain>
    </source>
</reference>
<dbReference type="GO" id="GO:0000166">
    <property type="term" value="F:nucleotide binding"/>
    <property type="evidence" value="ECO:0007669"/>
    <property type="project" value="UniProtKB-KW"/>
</dbReference>
<keyword evidence="5" id="KW-0547">Nucleotide-binding</keyword>
<sequence>MKSLAGLFEMLLLDLGGQCGAVRVAKDIETLRRRVEHEGVSFLTITLPTFSQALESALEEGTAAPWAGKGFALQRSGIPHLLSGFLRHVFDSAGRLLANPSVDCISAVRQICRFAKSVRLPCTSARNAAAIEGYVECESEVVDSVNEMEGSFVETFRRVAREFAWSLQLDQAEEAYRPTHGPGVVREKLTANERWDRLPYWPTRLADVGLSARMALFGHENPLFGVEFEDESAWFPALVSPGDEAPVKVVLVPKTLSKPRVIAVEPAAQQFAQQGISRWLRDVLENAPLTRGHVNFRDQDVNKALALCSSGDGKFATLDMKDASDRVGLLHVELAFEAAPDTLRTLMAARSQSAELPDGRVIRLRKYASMGSALCFVVEAYIFYLSIIASRISHRGLPVSRRTIAAMAKDVYVYGDDLVVPADEAPAIMESLEAFGFRVNPRKCFWKGRFRESCGMDAYGGVEVTPTYLRAVPPSDRADVHGILSTVATANQLHQKGCWRTRDLLRQAVESLIGPLPGGVAEEDPAVGWVFETSAKPPLRYDSDFQRERKLCWVAIAPRRPDPLEGLGALAKCLRNRGGRGEPNLEATLGWKFILSSWEEHLRSSVRPYALKLKRRWL</sequence>
<evidence type="ECO:0000256" key="4">
    <source>
        <dbReference type="ARBA" id="ARBA00022695"/>
    </source>
</evidence>
<keyword evidence="9" id="KW-0460">Magnesium</keyword>
<dbReference type="PROSITE" id="PS50522">
    <property type="entry name" value="RDRP_PHAGE"/>
    <property type="match status" value="1"/>
</dbReference>
<evidence type="ECO:0000256" key="7">
    <source>
        <dbReference type="ARBA" id="ARBA00030248"/>
    </source>
</evidence>
<feature type="binding site" evidence="9">
    <location>
        <position position="416"/>
    </location>
    <ligand>
        <name>Mg(2+)</name>
        <dbReference type="ChEBI" id="CHEBI:18420"/>
        <label>2</label>
    </ligand>
</feature>
<evidence type="ECO:0000256" key="2">
    <source>
        <dbReference type="ARBA" id="ARBA00022484"/>
    </source>
</evidence>
<evidence type="ECO:0000313" key="11">
    <source>
        <dbReference type="EMBL" id="QDH90079.1"/>
    </source>
</evidence>
<keyword evidence="2 11" id="KW-0696">RNA-directed RNA polymerase</keyword>
<organism evidence="11">
    <name type="scientific">Leviviridae sp</name>
    <dbReference type="NCBI Taxonomy" id="2027243"/>
    <lineage>
        <taxon>Viruses</taxon>
        <taxon>Riboviria</taxon>
        <taxon>Orthornavirae</taxon>
        <taxon>Lenarviricota</taxon>
        <taxon>Leviviricetes</taxon>
        <taxon>Norzivirales</taxon>
        <taxon>Fiersviridae</taxon>
    </lineage>
</organism>
<dbReference type="GO" id="GO:0039694">
    <property type="term" value="P:viral RNA genome replication"/>
    <property type="evidence" value="ECO:0007669"/>
    <property type="project" value="InterPro"/>
</dbReference>
<dbReference type="Pfam" id="PF03431">
    <property type="entry name" value="RNA_replicase_B"/>
    <property type="match status" value="1"/>
</dbReference>
<dbReference type="GO" id="GO:0046872">
    <property type="term" value="F:metal ion binding"/>
    <property type="evidence" value="ECO:0007669"/>
    <property type="project" value="UniProtKB-KW"/>
</dbReference>
<evidence type="ECO:0000256" key="8">
    <source>
        <dbReference type="ARBA" id="ARBA00048744"/>
    </source>
</evidence>
<keyword evidence="9" id="KW-0479">Metal-binding</keyword>
<dbReference type="EMBL" id="MN035245">
    <property type="protein sequence ID" value="QDH90079.1"/>
    <property type="molecule type" value="Genomic_RNA"/>
</dbReference>
<feature type="binding site" evidence="9">
    <location>
        <position position="417"/>
    </location>
    <ligand>
        <name>Mg(2+)</name>
        <dbReference type="ChEBI" id="CHEBI:18420"/>
        <label>2</label>
    </ligand>
</feature>
<dbReference type="InterPro" id="IPR007096">
    <property type="entry name" value="RNA-dir_Rpol_cat_phage"/>
</dbReference>
<dbReference type="InterPro" id="IPR005093">
    <property type="entry name" value="RNArep_beta"/>
</dbReference>
<evidence type="ECO:0000256" key="6">
    <source>
        <dbReference type="ARBA" id="ARBA00022953"/>
    </source>
</evidence>
<evidence type="ECO:0000259" key="10">
    <source>
        <dbReference type="PROSITE" id="PS50522"/>
    </source>
</evidence>
<feature type="binding site" evidence="9">
    <location>
        <position position="319"/>
    </location>
    <ligand>
        <name>Mg(2+)</name>
        <dbReference type="ChEBI" id="CHEBI:18420"/>
        <label>2</label>
    </ligand>
</feature>
<dbReference type="GO" id="GO:0003968">
    <property type="term" value="F:RNA-directed RNA polymerase activity"/>
    <property type="evidence" value="ECO:0007669"/>
    <property type="project" value="UniProtKB-KW"/>
</dbReference>
<keyword evidence="6" id="KW-0693">Viral RNA replication</keyword>
<accession>A0A514D8Y4</accession>
<comment type="cofactor">
    <cofactor evidence="9">
        <name>Mg(2+)</name>
        <dbReference type="ChEBI" id="CHEBI:18420"/>
    </cofactor>
    <text evidence="9">Binds 2 Mg(2+) per subunit.</text>
</comment>
<comment type="catalytic activity">
    <reaction evidence="8">
        <text>RNA(n) + a ribonucleoside 5'-triphosphate = RNA(n+1) + diphosphate</text>
        <dbReference type="Rhea" id="RHEA:21248"/>
        <dbReference type="Rhea" id="RHEA-COMP:14527"/>
        <dbReference type="Rhea" id="RHEA-COMP:17342"/>
        <dbReference type="ChEBI" id="CHEBI:33019"/>
        <dbReference type="ChEBI" id="CHEBI:61557"/>
        <dbReference type="ChEBI" id="CHEBI:140395"/>
        <dbReference type="EC" id="2.7.7.48"/>
    </reaction>
</comment>
<keyword evidence="4" id="KW-0548">Nucleotidyltransferase</keyword>
<evidence type="ECO:0000256" key="9">
    <source>
        <dbReference type="PIRSR" id="PIRSR605093-1"/>
    </source>
</evidence>
<keyword evidence="3" id="KW-0808">Transferase</keyword>
<gene>
    <name evidence="11" type="ORF">H1Bulk30557_000001</name>
</gene>
<feature type="domain" description="RdRp catalytic" evidence="10">
    <location>
        <begin position="304"/>
        <end position="448"/>
    </location>
</feature>
<evidence type="ECO:0000256" key="1">
    <source>
        <dbReference type="ARBA" id="ARBA00012494"/>
    </source>
</evidence>
<evidence type="ECO:0000256" key="3">
    <source>
        <dbReference type="ARBA" id="ARBA00022679"/>
    </source>
</evidence>
<evidence type="ECO:0000256" key="5">
    <source>
        <dbReference type="ARBA" id="ARBA00022741"/>
    </source>
</evidence>
<dbReference type="EC" id="2.7.7.48" evidence="1"/>
<proteinExistence type="predicted"/>
<protein>
    <recommendedName>
        <fullName evidence="1">RNA-directed RNA polymerase</fullName>
        <ecNumber evidence="1">2.7.7.48</ecNumber>
    </recommendedName>
    <alternativeName>
        <fullName evidence="7">RNA replicase beta chain</fullName>
    </alternativeName>
</protein>